<feature type="domain" description="CobW/HypB/UreG nucleotide-binding" evidence="6">
    <location>
        <begin position="7"/>
        <end position="180"/>
    </location>
</feature>
<dbReference type="InterPro" id="IPR051316">
    <property type="entry name" value="Zinc-reg_GTPase_activator"/>
</dbReference>
<dbReference type="GO" id="GO:0000166">
    <property type="term" value="F:nucleotide binding"/>
    <property type="evidence" value="ECO:0007669"/>
    <property type="project" value="UniProtKB-KW"/>
</dbReference>
<dbReference type="Proteomes" id="UP000186112">
    <property type="component" value="Unassembled WGS sequence"/>
</dbReference>
<dbReference type="GO" id="GO:0016787">
    <property type="term" value="F:hydrolase activity"/>
    <property type="evidence" value="ECO:0007669"/>
    <property type="project" value="UniProtKB-KW"/>
</dbReference>
<dbReference type="EMBL" id="LTDM01000038">
    <property type="protein sequence ID" value="OLS02206.1"/>
    <property type="molecule type" value="Genomic_DNA"/>
</dbReference>
<accession>A0A1U7M4J5</accession>
<evidence type="ECO:0000256" key="4">
    <source>
        <dbReference type="ARBA" id="ARBA00034320"/>
    </source>
</evidence>
<keyword evidence="1" id="KW-0547">Nucleotide-binding</keyword>
<reference evidence="8 9" key="1">
    <citation type="submission" date="2016-02" db="EMBL/GenBank/DDBJ databases">
        <title>Genome sequence of Tissierella creatinophila DSM 6911.</title>
        <authorList>
            <person name="Poehlein A."/>
            <person name="Daniel R."/>
        </authorList>
    </citation>
    <scope>NUCLEOTIDE SEQUENCE [LARGE SCALE GENOMIC DNA]</scope>
    <source>
        <strain evidence="8 9">DSM 6911</strain>
    </source>
</reference>
<evidence type="ECO:0000259" key="6">
    <source>
        <dbReference type="Pfam" id="PF02492"/>
    </source>
</evidence>
<dbReference type="PANTHER" id="PTHR13748">
    <property type="entry name" value="COBW-RELATED"/>
    <property type="match status" value="1"/>
</dbReference>
<keyword evidence="3" id="KW-0143">Chaperone</keyword>
<keyword evidence="9" id="KW-1185">Reference proteome</keyword>
<dbReference type="Pfam" id="PF07683">
    <property type="entry name" value="CobW_C"/>
    <property type="match status" value="1"/>
</dbReference>
<name>A0A1U7M4J5_TISCR</name>
<dbReference type="Pfam" id="PF02492">
    <property type="entry name" value="cobW"/>
    <property type="match status" value="1"/>
</dbReference>
<dbReference type="InterPro" id="IPR027417">
    <property type="entry name" value="P-loop_NTPase"/>
</dbReference>
<protein>
    <submittedName>
        <fullName evidence="8">Putative metal chaperone YciC</fullName>
    </submittedName>
</protein>
<evidence type="ECO:0000259" key="7">
    <source>
        <dbReference type="Pfam" id="PF07683"/>
    </source>
</evidence>
<evidence type="ECO:0000256" key="3">
    <source>
        <dbReference type="ARBA" id="ARBA00023186"/>
    </source>
</evidence>
<comment type="catalytic activity">
    <reaction evidence="5">
        <text>GTP + H2O = GDP + phosphate + H(+)</text>
        <dbReference type="Rhea" id="RHEA:19669"/>
        <dbReference type="ChEBI" id="CHEBI:15377"/>
        <dbReference type="ChEBI" id="CHEBI:15378"/>
        <dbReference type="ChEBI" id="CHEBI:37565"/>
        <dbReference type="ChEBI" id="CHEBI:43474"/>
        <dbReference type="ChEBI" id="CHEBI:58189"/>
    </reaction>
    <physiologicalReaction direction="left-to-right" evidence="5">
        <dbReference type="Rhea" id="RHEA:19670"/>
    </physiologicalReaction>
</comment>
<evidence type="ECO:0000256" key="2">
    <source>
        <dbReference type="ARBA" id="ARBA00022801"/>
    </source>
</evidence>
<evidence type="ECO:0000256" key="1">
    <source>
        <dbReference type="ARBA" id="ARBA00022741"/>
    </source>
</evidence>
<dbReference type="SUPFAM" id="SSF52540">
    <property type="entry name" value="P-loop containing nucleoside triphosphate hydrolases"/>
    <property type="match status" value="1"/>
</dbReference>
<sequence length="304" mass="34485">MTTKIDIISGFLGAGKTTMINKLLDENVLGEGIAIIENEYGDINIDSRRIGQTGIEIKSITSGCICCSLQGEFDIAMKQLIDEFKPNRIIIEPTGVGKLSDVINVVDNLRKQRDVALNMAIAIVDAIEFEDFIDVFGDFFKDQIQHATTVILSKSQLVEEGKVDEIINSIRSLNPNGNIIATPWDILSSQNILELSESKNSQRHDYLEHNHHHGEDDEFQYWTMETAKKYDSNRLKEILNRLKEDKYGNVLRAKGVLSDNESNWMDFDFLPNNIEIKYIKPQAIGQIVLIGKELTKENIEKLWV</sequence>
<organism evidence="8 9">
    <name type="scientific">Tissierella creatinophila DSM 6911</name>
    <dbReference type="NCBI Taxonomy" id="1123403"/>
    <lineage>
        <taxon>Bacteria</taxon>
        <taxon>Bacillati</taxon>
        <taxon>Bacillota</taxon>
        <taxon>Tissierellia</taxon>
        <taxon>Tissierellales</taxon>
        <taxon>Tissierellaceae</taxon>
        <taxon>Tissierella</taxon>
    </lineage>
</organism>
<comment type="similarity">
    <text evidence="4">Belongs to the SIMIBI class G3E GTPase family. ZNG1 subfamily.</text>
</comment>
<dbReference type="AlphaFoldDB" id="A0A1U7M4J5"/>
<dbReference type="GO" id="GO:0005737">
    <property type="term" value="C:cytoplasm"/>
    <property type="evidence" value="ECO:0007669"/>
    <property type="project" value="TreeGrafter"/>
</dbReference>
<comment type="caution">
    <text evidence="8">The sequence shown here is derived from an EMBL/GenBank/DDBJ whole genome shotgun (WGS) entry which is preliminary data.</text>
</comment>
<dbReference type="RefSeq" id="WP_075727288.1">
    <property type="nucleotide sequence ID" value="NZ_LTDM01000038.1"/>
</dbReference>
<evidence type="ECO:0000256" key="5">
    <source>
        <dbReference type="ARBA" id="ARBA00049117"/>
    </source>
</evidence>
<dbReference type="InterPro" id="IPR036627">
    <property type="entry name" value="CobW-likC_sf"/>
</dbReference>
<feature type="domain" description="CobW C-terminal" evidence="7">
    <location>
        <begin position="220"/>
        <end position="302"/>
    </location>
</feature>
<dbReference type="InterPro" id="IPR003495">
    <property type="entry name" value="CobW/HypB/UreG_nucleotide-bd"/>
</dbReference>
<dbReference type="PANTHER" id="PTHR13748:SF62">
    <property type="entry name" value="COBW DOMAIN-CONTAINING PROTEIN"/>
    <property type="match status" value="1"/>
</dbReference>
<evidence type="ECO:0000313" key="9">
    <source>
        <dbReference type="Proteomes" id="UP000186112"/>
    </source>
</evidence>
<keyword evidence="2" id="KW-0378">Hydrolase</keyword>
<proteinExistence type="inferred from homology"/>
<dbReference type="SUPFAM" id="SSF90002">
    <property type="entry name" value="Hypothetical protein YjiA, C-terminal domain"/>
    <property type="match status" value="1"/>
</dbReference>
<dbReference type="Gene3D" id="3.30.1220.10">
    <property type="entry name" value="CobW-like, C-terminal domain"/>
    <property type="match status" value="1"/>
</dbReference>
<evidence type="ECO:0000313" key="8">
    <source>
        <dbReference type="EMBL" id="OLS02206.1"/>
    </source>
</evidence>
<dbReference type="OrthoDB" id="9808822at2"/>
<dbReference type="InterPro" id="IPR011629">
    <property type="entry name" value="CobW-like_C"/>
</dbReference>
<dbReference type="CDD" id="cd03112">
    <property type="entry name" value="CobW-like"/>
    <property type="match status" value="1"/>
</dbReference>
<gene>
    <name evidence="8" type="primary">yciC</name>
    <name evidence="8" type="ORF">TICRE_18250</name>
</gene>
<dbReference type="Gene3D" id="3.40.50.300">
    <property type="entry name" value="P-loop containing nucleotide triphosphate hydrolases"/>
    <property type="match status" value="1"/>
</dbReference>